<dbReference type="RefSeq" id="WP_072947334.1">
    <property type="nucleotide sequence ID" value="NZ_FNSV01000005.1"/>
</dbReference>
<protein>
    <submittedName>
        <fullName evidence="9">RNA polymerase, sigma subunit, ECF family</fullName>
    </submittedName>
</protein>
<dbReference type="SUPFAM" id="SSF88659">
    <property type="entry name" value="Sigma3 and sigma4 domains of RNA polymerase sigma factors"/>
    <property type="match status" value="1"/>
</dbReference>
<dbReference type="Gene3D" id="1.10.10.10">
    <property type="entry name" value="Winged helix-like DNA-binding domain superfamily/Winged helix DNA-binding domain"/>
    <property type="match status" value="1"/>
</dbReference>
<dbReference type="Proteomes" id="UP000183561">
    <property type="component" value="Unassembled WGS sequence"/>
</dbReference>
<keyword evidence="2" id="KW-0805">Transcription regulation</keyword>
<dbReference type="PANTHER" id="PTHR47756:SF2">
    <property type="entry name" value="BLL6612 PROTEIN"/>
    <property type="match status" value="1"/>
</dbReference>
<dbReference type="InterPro" id="IPR013324">
    <property type="entry name" value="RNA_pol_sigma_r3/r4-like"/>
</dbReference>
<dbReference type="InterPro" id="IPR046531">
    <property type="entry name" value="DUF6596"/>
</dbReference>
<dbReference type="NCBIfam" id="TIGR02937">
    <property type="entry name" value="sigma70-ECF"/>
    <property type="match status" value="1"/>
</dbReference>
<reference evidence="10" key="1">
    <citation type="submission" date="2016-10" db="EMBL/GenBank/DDBJ databases">
        <authorList>
            <person name="Varghese N."/>
            <person name="Submissions S."/>
        </authorList>
    </citation>
    <scope>NUCLEOTIDE SEQUENCE [LARGE SCALE GENOMIC DNA]</scope>
    <source>
        <strain evidence="10">DSM 44498</strain>
    </source>
</reference>
<evidence type="ECO:0000256" key="2">
    <source>
        <dbReference type="ARBA" id="ARBA00023015"/>
    </source>
</evidence>
<dbReference type="Pfam" id="PF20239">
    <property type="entry name" value="DUF6596"/>
    <property type="match status" value="1"/>
</dbReference>
<evidence type="ECO:0000256" key="1">
    <source>
        <dbReference type="ARBA" id="ARBA00010641"/>
    </source>
</evidence>
<proteinExistence type="inferred from homology"/>
<comment type="similarity">
    <text evidence="1">Belongs to the sigma-70 factor family. ECF subfamily.</text>
</comment>
<dbReference type="InterPro" id="IPR036388">
    <property type="entry name" value="WH-like_DNA-bd_sf"/>
</dbReference>
<evidence type="ECO:0000259" key="6">
    <source>
        <dbReference type="Pfam" id="PF04542"/>
    </source>
</evidence>
<organism evidence="9 10">
    <name type="scientific">Rhodococcus koreensis</name>
    <dbReference type="NCBI Taxonomy" id="99653"/>
    <lineage>
        <taxon>Bacteria</taxon>
        <taxon>Bacillati</taxon>
        <taxon>Actinomycetota</taxon>
        <taxon>Actinomycetes</taxon>
        <taxon>Mycobacteriales</taxon>
        <taxon>Nocardiaceae</taxon>
        <taxon>Rhodococcus</taxon>
    </lineage>
</organism>
<name>A0A1H4TZ15_9NOCA</name>
<gene>
    <name evidence="9" type="ORF">SAMN04490239_4744</name>
</gene>
<dbReference type="GO" id="GO:0016987">
    <property type="term" value="F:sigma factor activity"/>
    <property type="evidence" value="ECO:0007669"/>
    <property type="project" value="UniProtKB-KW"/>
</dbReference>
<dbReference type="AlphaFoldDB" id="A0A1H4TZ15"/>
<dbReference type="Pfam" id="PF08281">
    <property type="entry name" value="Sigma70_r4_2"/>
    <property type="match status" value="1"/>
</dbReference>
<dbReference type="InterPro" id="IPR007627">
    <property type="entry name" value="RNA_pol_sigma70_r2"/>
</dbReference>
<keyword evidence="3" id="KW-0731">Sigma factor</keyword>
<feature type="domain" description="RNA polymerase sigma factor 70 region 4 type 2" evidence="7">
    <location>
        <begin position="107"/>
        <end position="158"/>
    </location>
</feature>
<evidence type="ECO:0000259" key="7">
    <source>
        <dbReference type="Pfam" id="PF08281"/>
    </source>
</evidence>
<dbReference type="GO" id="GO:0003677">
    <property type="term" value="F:DNA binding"/>
    <property type="evidence" value="ECO:0007669"/>
    <property type="project" value="UniProtKB-KW"/>
</dbReference>
<dbReference type="Gene3D" id="1.10.1740.10">
    <property type="match status" value="1"/>
</dbReference>
<dbReference type="InterPro" id="IPR014284">
    <property type="entry name" value="RNA_pol_sigma-70_dom"/>
</dbReference>
<evidence type="ECO:0000256" key="4">
    <source>
        <dbReference type="ARBA" id="ARBA00023125"/>
    </source>
</evidence>
<evidence type="ECO:0000256" key="3">
    <source>
        <dbReference type="ARBA" id="ARBA00023082"/>
    </source>
</evidence>
<keyword evidence="10" id="KW-1185">Reference proteome</keyword>
<sequence>MDGDTLSRVFREESGRALATVARMVGDLSLAEDAVQEAFAEAIRSWPDSGVPNNPGAWITTVARNRALDRLRRESLRGDKEHDAARLVPPPDEEEVWPVRDDQLRLMFTCCHPALSSESQVALTLRLVAGLRPAEIARLFLAPEPTVSQRLSRAKAKIRTAGIPFRVPPDHLLPERTPQVLACIYLVFTEGYSATSGDAAIRDELCDEALRLGRLLCELMPDEGEAWALMALMLFHDSRRTQRTDDAGDLVPLECQDRRRWDRAKIEEGVVCLRAARRRGGGPYSAQAAIAAAHATAPNWEATDWDAVVSGYDDLAAYGDSPAVRLNHAVAVSFRDGPDAGLAEVDALVGEPRLARTHTLHATRADLLRRAGRPAEASVEYRAAIALAANEPTRRFLTRRLTEVDGETGARQIRPRG</sequence>
<keyword evidence="5" id="KW-0804">Transcription</keyword>
<accession>A0A1H4TZ15</accession>
<evidence type="ECO:0000256" key="5">
    <source>
        <dbReference type="ARBA" id="ARBA00023163"/>
    </source>
</evidence>
<keyword evidence="4" id="KW-0238">DNA-binding</keyword>
<dbReference type="PANTHER" id="PTHR47756">
    <property type="entry name" value="BLL6612 PROTEIN-RELATED"/>
    <property type="match status" value="1"/>
</dbReference>
<feature type="domain" description="RNA polymerase sigma-70 region 2" evidence="6">
    <location>
        <begin position="11"/>
        <end position="75"/>
    </location>
</feature>
<evidence type="ECO:0000313" key="9">
    <source>
        <dbReference type="EMBL" id="SEC61261.1"/>
    </source>
</evidence>
<evidence type="ECO:0000259" key="8">
    <source>
        <dbReference type="Pfam" id="PF20239"/>
    </source>
</evidence>
<dbReference type="InterPro" id="IPR013325">
    <property type="entry name" value="RNA_pol_sigma_r2"/>
</dbReference>
<dbReference type="OrthoDB" id="9780299at2"/>
<dbReference type="EMBL" id="FNSV01000005">
    <property type="protein sequence ID" value="SEC61261.1"/>
    <property type="molecule type" value="Genomic_DNA"/>
</dbReference>
<dbReference type="SUPFAM" id="SSF88946">
    <property type="entry name" value="Sigma2 domain of RNA polymerase sigma factors"/>
    <property type="match status" value="1"/>
</dbReference>
<dbReference type="InterPro" id="IPR013249">
    <property type="entry name" value="RNA_pol_sigma70_r4_t2"/>
</dbReference>
<dbReference type="Pfam" id="PF04542">
    <property type="entry name" value="Sigma70_r2"/>
    <property type="match status" value="1"/>
</dbReference>
<evidence type="ECO:0000313" key="10">
    <source>
        <dbReference type="Proteomes" id="UP000183561"/>
    </source>
</evidence>
<feature type="domain" description="DUF6596" evidence="8">
    <location>
        <begin position="176"/>
        <end position="276"/>
    </location>
</feature>
<dbReference type="GO" id="GO:0006352">
    <property type="term" value="P:DNA-templated transcription initiation"/>
    <property type="evidence" value="ECO:0007669"/>
    <property type="project" value="InterPro"/>
</dbReference>